<feature type="transmembrane region" description="Helical" evidence="18">
    <location>
        <begin position="251"/>
        <end position="269"/>
    </location>
</feature>
<evidence type="ECO:0000256" key="15">
    <source>
        <dbReference type="ARBA" id="ARBA00030679"/>
    </source>
</evidence>
<dbReference type="GO" id="GO:0004576">
    <property type="term" value="F:oligosaccharyl transferase activity"/>
    <property type="evidence" value="ECO:0007669"/>
    <property type="project" value="InterPro"/>
</dbReference>
<feature type="transmembrane region" description="Helical" evidence="18">
    <location>
        <begin position="144"/>
        <end position="165"/>
    </location>
</feature>
<keyword evidence="10" id="KW-0479">Metal-binding</keyword>
<dbReference type="Proteomes" id="UP000183375">
    <property type="component" value="Unassembled WGS sequence"/>
</dbReference>
<evidence type="ECO:0000256" key="16">
    <source>
        <dbReference type="ARBA" id="ARBA00034066"/>
    </source>
</evidence>
<dbReference type="InterPro" id="IPR011635">
    <property type="entry name" value="CARDB"/>
</dbReference>
<dbReference type="Gene3D" id="2.60.40.1120">
    <property type="entry name" value="Carboxypeptidase-like, regulatory domain"/>
    <property type="match status" value="1"/>
</dbReference>
<feature type="domain" description="AglB-like core" evidence="21">
    <location>
        <begin position="652"/>
        <end position="731"/>
    </location>
</feature>
<dbReference type="InterPro" id="IPR054479">
    <property type="entry name" value="AglB-like_core"/>
</dbReference>
<dbReference type="Pfam" id="PF07705">
    <property type="entry name" value="CARDB"/>
    <property type="match status" value="1"/>
</dbReference>
<feature type="compositionally biased region" description="Basic residues" evidence="17">
    <location>
        <begin position="1"/>
        <end position="19"/>
    </location>
</feature>
<keyword evidence="13 18" id="KW-0472">Membrane</keyword>
<keyword evidence="12 18" id="KW-1133">Transmembrane helix</keyword>
<keyword evidence="7" id="KW-0328">Glycosyltransferase</keyword>
<accession>A0A1J5TK42</accession>
<evidence type="ECO:0000256" key="7">
    <source>
        <dbReference type="ARBA" id="ARBA00022676"/>
    </source>
</evidence>
<evidence type="ECO:0000256" key="11">
    <source>
        <dbReference type="ARBA" id="ARBA00022842"/>
    </source>
</evidence>
<dbReference type="GO" id="GO:0046872">
    <property type="term" value="F:metal ion binding"/>
    <property type="evidence" value="ECO:0007669"/>
    <property type="project" value="UniProtKB-KW"/>
</dbReference>
<evidence type="ECO:0000313" key="23">
    <source>
        <dbReference type="Proteomes" id="UP000183375"/>
    </source>
</evidence>
<feature type="domain" description="CARDB" evidence="20">
    <location>
        <begin position="2222"/>
        <end position="2323"/>
    </location>
</feature>
<evidence type="ECO:0000256" key="17">
    <source>
        <dbReference type="SAM" id="MobiDB-lite"/>
    </source>
</evidence>
<comment type="caution">
    <text evidence="22">The sequence shown here is derived from an EMBL/GenBank/DDBJ whole genome shotgun (WGS) entry which is preliminary data.</text>
</comment>
<evidence type="ECO:0000256" key="1">
    <source>
        <dbReference type="ARBA" id="ARBA00001936"/>
    </source>
</evidence>
<comment type="cofactor">
    <cofactor evidence="1">
        <name>Mn(2+)</name>
        <dbReference type="ChEBI" id="CHEBI:29035"/>
    </cofactor>
</comment>
<keyword evidence="9 18" id="KW-0812">Transmembrane</keyword>
<feature type="transmembrane region" description="Helical" evidence="18">
    <location>
        <begin position="203"/>
        <end position="220"/>
    </location>
</feature>
<feature type="transmembrane region" description="Helical" evidence="18">
    <location>
        <begin position="331"/>
        <end position="347"/>
    </location>
</feature>
<dbReference type="Gene3D" id="3.40.50.12610">
    <property type="match status" value="1"/>
</dbReference>
<evidence type="ECO:0000256" key="3">
    <source>
        <dbReference type="ARBA" id="ARBA00004651"/>
    </source>
</evidence>
<dbReference type="UniPathway" id="UPA00378"/>
<dbReference type="SUPFAM" id="SSF49464">
    <property type="entry name" value="Carboxypeptidase regulatory domain-like"/>
    <property type="match status" value="1"/>
</dbReference>
<gene>
    <name evidence="22" type="ORF">BEU01_02870</name>
</gene>
<feature type="transmembrane region" description="Helical" evidence="18">
    <location>
        <begin position="504"/>
        <end position="522"/>
    </location>
</feature>
<evidence type="ECO:0000256" key="10">
    <source>
        <dbReference type="ARBA" id="ARBA00022723"/>
    </source>
</evidence>
<feature type="transmembrane region" description="Helical" evidence="18">
    <location>
        <begin position="354"/>
        <end position="376"/>
    </location>
</feature>
<dbReference type="GO" id="GO:0005886">
    <property type="term" value="C:plasma membrane"/>
    <property type="evidence" value="ECO:0007669"/>
    <property type="project" value="UniProtKB-SubCell"/>
</dbReference>
<keyword evidence="11" id="KW-0460">Magnesium</keyword>
<evidence type="ECO:0000256" key="9">
    <source>
        <dbReference type="ARBA" id="ARBA00022692"/>
    </source>
</evidence>
<evidence type="ECO:0000256" key="13">
    <source>
        <dbReference type="ARBA" id="ARBA00023136"/>
    </source>
</evidence>
<keyword evidence="8" id="KW-0808">Transferase</keyword>
<dbReference type="PANTHER" id="PTHR13872:SF1">
    <property type="entry name" value="DOLICHYL-DIPHOSPHOOLIGOSACCHARIDE--PROTEIN GLYCOSYLTRANSFERASE SUBUNIT STT3B"/>
    <property type="match status" value="1"/>
</dbReference>
<feature type="transmembrane region" description="Helical" evidence="18">
    <location>
        <begin position="443"/>
        <end position="465"/>
    </location>
</feature>
<comment type="pathway">
    <text evidence="4">Protein modification; protein glycosylation.</text>
</comment>
<comment type="similarity">
    <text evidence="5">Belongs to the STT3 family.</text>
</comment>
<feature type="domain" description="Oligosaccharyl transferase STT3 N-terminal" evidence="19">
    <location>
        <begin position="72"/>
        <end position="473"/>
    </location>
</feature>
<feature type="transmembrane region" description="Helical" evidence="18">
    <location>
        <begin position="471"/>
        <end position="492"/>
    </location>
</feature>
<feature type="transmembrane region" description="Helical" evidence="18">
    <location>
        <begin position="528"/>
        <end position="548"/>
    </location>
</feature>
<dbReference type="Pfam" id="PF02516">
    <property type="entry name" value="STT3"/>
    <property type="match status" value="1"/>
</dbReference>
<evidence type="ECO:0000313" key="22">
    <source>
        <dbReference type="EMBL" id="OIR21322.1"/>
    </source>
</evidence>
<evidence type="ECO:0000256" key="18">
    <source>
        <dbReference type="SAM" id="Phobius"/>
    </source>
</evidence>
<protein>
    <recommendedName>
        <fullName evidence="6">dolichyl-phosphooligosaccharide-protein glycotransferase</fullName>
        <ecNumber evidence="6">2.4.99.21</ecNumber>
    </recommendedName>
    <alternativeName>
        <fullName evidence="15">Oligosaccharyl transferase</fullName>
    </alternativeName>
</protein>
<evidence type="ECO:0000259" key="19">
    <source>
        <dbReference type="Pfam" id="PF02516"/>
    </source>
</evidence>
<evidence type="ECO:0000259" key="21">
    <source>
        <dbReference type="Pfam" id="PF22627"/>
    </source>
</evidence>
<feature type="transmembrane region" description="Helical" evidence="18">
    <location>
        <begin position="45"/>
        <end position="63"/>
    </location>
</feature>
<sequence length="2363" mass="263723">MARQTRRRRDSKVKSRFKNRPTPSISRRSSADNEKVGTSIKSSKVDWRTVGLLILIFVFSLYIRTAWTAEPATEDGYQLTGGSDPYYHKHVVDYVVENGEHLERDPMLNYPYGANNNRPPLFDWSIAIVGLILSPFFSTTEDSIWWTMQVLPAIYGALIVFPVYAIGRAQFGKEAGLIGAFLIGVNASHVSHSSLALADHDSYIILFGTTTFFFFMRALTISNDRKWVSNWTNFDSIKQGMSELVRNERVALGYAGLAGMTIAMIAMSWKGFPYIMAIIAIYIGFQMLINAFRRIDSLCIGMIGLITLGLPVLLSYPYYQTMGFIDVWWEAPAYILLGYIIMSVLMVTTRDLPWLLVIGSSALVATVFYLLLTYVFTELGFLLFSGQGYFVRTKLFNTIAEAQPPEFADFVFAFGPVSIWLAISGVIWMAYQLFNQSMWKKDYLFVMIWALVSLFMAQSAVRFIFNAAPVVSIISGWITWLIIQWADFPSVLKIWTSYWGKRGNMFYGLSLLSLAIGFWFFFTISVLVGLLTATILIVLIMVIGHMDAQDIDQYRFRDRISGLRKSFEMKRPLVALFVGLFIFLPNTFYGYDAGVPFEDKKEHDADIYNFLSYDFFRPEEFDYGERNNDTLYPGGTSGMYTTNLSSGQLWYMGNTGPSFPSDYWIDGLEWLAEQDTEKNPEDRPGFMAWWDYGFWAIDIGEHPTVADNFQFGYQIAGNFIASQSEHEAMSLLLYRILETEVDRDSDKFNSDVREKLLDGYLNEENVSAFEHIVSNPSDYVELYPQTENSEGDKIDINNRNAAIRTGNPILMTMDIVTISDLLWEMEQLTGKSIRYFAADTRMMAYGPKPGQTGILYAPISLADYNINDFVEVQYTLSNGQTLPVEEINDLLEVNPSLTIEADVLVYKEKFLNSMFFRAFIGWSAPDIGRPIEDGIPGITGAIAQEGKSPAPGWNMTHFKLVKSAGTQLRMLKYYDGATIQGTVTTPNGDPVASADVTLLDEFGIPHGRTTTDENGDYSVLSVAGNITIMVSLGELTSDQEKITKVSNNILTGTSADDLLKVNISEEAAMRYTNVNSTFNIDIEVEPTNITGRLFWDMDKDGTFSGSVDEALPITPIKATNIRSGIETIVNTNANGRYEFLGLAPGEYTVTTVVEEHEIVLGSYVGASATRAGQEIEISESLEPSTIWGQFETSDEVGNTQITVSLYDHTNDSLVESQFFSQNYLQASDCPDEDDGRSVSFCFEKLLPGNYTLRLDTEGLLADGTISWENNSVDIVLEKGTSKGYDATLRNGFRLEGTLTHNNNGIANEQISIRNVNLLDSYNVYTNDNGYFATVLPQGTYDLFTIHEKGNDTLAYLERIDSNTIATPLAASMSAGYAIDGRLFEDVNGSKILDEGEKGFENIKIIFDSESGGSVTTQSGLDGFYEFILPAGVYNAYALIGGEGQNLVALQPVILNDKDENENLSSTYGQNAIISMYEEHLGNEIPLEGLVTLDGTTGKLTIWAESPGTENILPINLYEVNAQKYGYNLETIYEVSTETNDTREEIDSFDLNTLKELVVEMSRIPTNVDAKFMFEDNGIPNASISFSPITDPAYFLNFTTDGNGNLVDVLLPPDNYLYFFTYSENGTRYFAAGQTEIDIGQEYANLGNISAEKKYDISGIATLNDDAEAGFVTFSPVNDHTNATTFEITKFDGYSGSLPEGNYYVSFQDGAPSLHYSFIGNLLLNEPKNYNLSLKDEGNFRGEVISSSDGDLIQDDSINIQFESEEGVIFFAETTADEGLFGYGDYGRIDLPNGEYSVIVNLEGYELFEENFMIDGDTDKYTISLNPISVNVTLEVTYTNATGSKLPVSNANVKFTNDFADYEEIFTTDENGTISITDLIPRNYEVEMTHFEDGNNERFVLNSQNLNVKAGKENQTFKREADWRVKLSGNVFYDRDFNGVADTDDLLPNSEIEIWNMGGSNIQFNTTADENGEYELYLYTGAYQYWIYTNEATSYVDIAQLELEGALNLNVSLNRGVNFKQTYLSSVDSEVINFDELDMEGANFSFEVELNNGIIDIVVPDGIYNLVGKYEDLAGEQDYVYNLNGNANITDDKDGILQNETLEKKLMRGIEVNVDRTEANVALGQTVTFKFNGTSNGHLNTLYNFNIDNIPSNWTAEFVPSDWEVNYGDNVTSELKITPDQTVAVNDKETFSVSVSWTDGINNQLNDITHTFDIEVTPIEAQSPDFIVSELLWNPEVPVEGTEVTLTAKITNLVNNTGIQNVPIVFYNGDEPFNVTTIVFDGNDNEEVTVTATWTATKGSHPLRVAIDPSVTLNEVDTTNNEKSITISVSSESDDDGNSFRMIALVVVGLVGGLAYVSYRSKRS</sequence>
<feature type="transmembrane region" description="Helical" evidence="18">
    <location>
        <begin position="299"/>
        <end position="319"/>
    </location>
</feature>
<evidence type="ECO:0000256" key="12">
    <source>
        <dbReference type="ARBA" id="ARBA00022989"/>
    </source>
</evidence>
<dbReference type="EMBL" id="MIYX01000009">
    <property type="protein sequence ID" value="OIR21322.1"/>
    <property type="molecule type" value="Genomic_DNA"/>
</dbReference>
<evidence type="ECO:0000256" key="8">
    <source>
        <dbReference type="ARBA" id="ARBA00022679"/>
    </source>
</evidence>
<comment type="cofactor">
    <cofactor evidence="2">
        <name>Mg(2+)</name>
        <dbReference type="ChEBI" id="CHEBI:18420"/>
    </cofactor>
</comment>
<evidence type="ECO:0000256" key="14">
    <source>
        <dbReference type="ARBA" id="ARBA00023211"/>
    </source>
</evidence>
<evidence type="ECO:0000256" key="4">
    <source>
        <dbReference type="ARBA" id="ARBA00004922"/>
    </source>
</evidence>
<dbReference type="Gene3D" id="2.60.40.10">
    <property type="entry name" value="Immunoglobulins"/>
    <property type="match status" value="2"/>
</dbReference>
<feature type="region of interest" description="Disordered" evidence="17">
    <location>
        <begin position="1"/>
        <end position="35"/>
    </location>
</feature>
<name>A0A1J5TK42_9ARCH</name>
<proteinExistence type="inferred from homology"/>
<dbReference type="InterPro" id="IPR013783">
    <property type="entry name" value="Ig-like_fold"/>
</dbReference>
<organism evidence="22 23">
    <name type="scientific">Marine Group III euryarchaeote CG-Epi4</name>
    <dbReference type="NCBI Taxonomy" id="1888998"/>
    <lineage>
        <taxon>Archaea</taxon>
        <taxon>Methanobacteriati</taxon>
        <taxon>Thermoplasmatota</taxon>
        <taxon>Thermoplasmata</taxon>
        <taxon>Candidatus Thermoprofundales</taxon>
    </lineage>
</organism>
<comment type="subcellular location">
    <subcellularLocation>
        <location evidence="3">Cell membrane</location>
        <topology evidence="3">Multi-pass membrane protein</topology>
    </subcellularLocation>
</comment>
<evidence type="ECO:0000259" key="20">
    <source>
        <dbReference type="Pfam" id="PF07705"/>
    </source>
</evidence>
<dbReference type="InterPro" id="IPR008969">
    <property type="entry name" value="CarboxyPept-like_regulatory"/>
</dbReference>
<evidence type="ECO:0000256" key="5">
    <source>
        <dbReference type="ARBA" id="ARBA00010810"/>
    </source>
</evidence>
<keyword evidence="14" id="KW-0464">Manganese</keyword>
<dbReference type="InterPro" id="IPR048307">
    <property type="entry name" value="STT3_N"/>
</dbReference>
<feature type="transmembrane region" description="Helical" evidence="18">
    <location>
        <begin position="275"/>
        <end position="292"/>
    </location>
</feature>
<evidence type="ECO:0000256" key="2">
    <source>
        <dbReference type="ARBA" id="ARBA00001946"/>
    </source>
</evidence>
<dbReference type="Pfam" id="PF22627">
    <property type="entry name" value="AglB_core-like"/>
    <property type="match status" value="1"/>
</dbReference>
<feature type="transmembrane region" description="Helical" evidence="18">
    <location>
        <begin position="2339"/>
        <end position="2358"/>
    </location>
</feature>
<dbReference type="PANTHER" id="PTHR13872">
    <property type="entry name" value="DOLICHYL-DIPHOSPHOOLIGOSACCHARIDE--PROTEIN GLYCOSYLTRANSFERASE SUBUNIT"/>
    <property type="match status" value="1"/>
</dbReference>
<dbReference type="Pfam" id="PF13620">
    <property type="entry name" value="CarboxypepD_reg"/>
    <property type="match status" value="1"/>
</dbReference>
<feature type="transmembrane region" description="Helical" evidence="18">
    <location>
        <begin position="573"/>
        <end position="591"/>
    </location>
</feature>
<dbReference type="EC" id="2.4.99.21" evidence="6"/>
<comment type="catalytic activity">
    <reaction evidence="16">
        <text>an archaeal dolichyl phosphooligosaccharide + [protein]-L-asparagine = an archaeal dolichyl phosphate + a glycoprotein with the oligosaccharide chain attached by N-beta-D-glycosyl linkage to a protein L-asparagine.</text>
        <dbReference type="EC" id="2.4.99.21"/>
    </reaction>
</comment>
<dbReference type="SUPFAM" id="SSF117074">
    <property type="entry name" value="Hypothetical protein PA1324"/>
    <property type="match status" value="1"/>
</dbReference>
<feature type="transmembrane region" description="Helical" evidence="18">
    <location>
        <begin position="410"/>
        <end position="431"/>
    </location>
</feature>
<dbReference type="InterPro" id="IPR003674">
    <property type="entry name" value="Oligo_trans_STT3"/>
</dbReference>
<evidence type="ECO:0000256" key="6">
    <source>
        <dbReference type="ARBA" id="ARBA00012602"/>
    </source>
</evidence>
<reference evidence="22 23" key="1">
    <citation type="submission" date="2016-08" db="EMBL/GenBank/DDBJ databases">
        <title>New Insights into Marine Group III Euryarchaeota, from dark to light.</title>
        <authorList>
            <person name="Haro-Moreno J.M."/>
            <person name="Rodriguez-Valera F."/>
            <person name="Lopez-Garcia P."/>
            <person name="Moreira D."/>
            <person name="Martin-Cuadrado A.B."/>
        </authorList>
    </citation>
    <scope>NUCLEOTIDE SEQUENCE [LARGE SCALE GENOMIC DNA]</scope>
    <source>
        <strain evidence="22">CG-Epi4</strain>
    </source>
</reference>